<feature type="transmembrane region" description="Helical" evidence="1">
    <location>
        <begin position="203"/>
        <end position="229"/>
    </location>
</feature>
<evidence type="ECO:0000313" key="3">
    <source>
        <dbReference type="EMBL" id="NVH57592.1"/>
    </source>
</evidence>
<evidence type="ECO:0000313" key="4">
    <source>
        <dbReference type="Proteomes" id="UP000528555"/>
    </source>
</evidence>
<dbReference type="EMBL" id="JAAIUO010000001">
    <property type="protein sequence ID" value="NSK13279.1"/>
    <property type="molecule type" value="Genomic_DNA"/>
</dbReference>
<sequence length="285" mass="29915">MDLFESLKEVVLDSGIDCVKMLPFLFAAFLLIEGLEHYSGGALARILKKVGVAGPLVGAIAGCVPQCGFSVMAANLYAGGVISPGTLLSVFIATSDEAILIIMGSPGYMKEVGALLAVKVLIGASAGYLVDLFLKDKIMVPKEQGELCTECGCQEHQVGILLPAWWHTIRIFVYLFLFTCILHGAIELLGVEKISTMLLGDTIFQPVAAAVIGLIPNCAASVLLTQLYLSGAISFASVIAGLCTGAGVGLVVLFKMNHNRIENLKIVGMLLGISIAAGIGIDLFV</sequence>
<evidence type="ECO:0000313" key="5">
    <source>
        <dbReference type="Proteomes" id="UP000701680"/>
    </source>
</evidence>
<dbReference type="AlphaFoldDB" id="A0A850HHF3"/>
<evidence type="ECO:0008006" key="6">
    <source>
        <dbReference type="Google" id="ProtNLM"/>
    </source>
</evidence>
<keyword evidence="1" id="KW-1133">Transmembrane helix</keyword>
<dbReference type="OrthoDB" id="9783550at2"/>
<evidence type="ECO:0000256" key="1">
    <source>
        <dbReference type="SAM" id="Phobius"/>
    </source>
</evidence>
<dbReference type="RefSeq" id="WP_101694731.1">
    <property type="nucleotide sequence ID" value="NZ_JAAITX010000001.1"/>
</dbReference>
<dbReference type="InterPro" id="IPR021552">
    <property type="entry name" value="ArsP_2"/>
</dbReference>
<protein>
    <recommendedName>
        <fullName evidence="6">Arsenic efflux protein</fullName>
    </recommendedName>
</protein>
<comment type="caution">
    <text evidence="3">The sequence shown here is derived from an EMBL/GenBank/DDBJ whole genome shotgun (WGS) entry which is preliminary data.</text>
</comment>
<dbReference type="NCBIfam" id="NF037962">
    <property type="entry name" value="arsenic_eff"/>
    <property type="match status" value="1"/>
</dbReference>
<keyword evidence="1" id="KW-0472">Membrane</keyword>
<feature type="transmembrane region" description="Helical" evidence="1">
    <location>
        <begin position="20"/>
        <end position="38"/>
    </location>
</feature>
<keyword evidence="4" id="KW-1185">Reference proteome</keyword>
<dbReference type="EMBL" id="JAAITX010000001">
    <property type="protein sequence ID" value="NVH57592.1"/>
    <property type="molecule type" value="Genomic_DNA"/>
</dbReference>
<feature type="transmembrane region" description="Helical" evidence="1">
    <location>
        <begin position="112"/>
        <end position="130"/>
    </location>
</feature>
<accession>A0A850HHF3</accession>
<gene>
    <name evidence="3" type="ORF">G5A66_02775</name>
    <name evidence="2" type="ORF">G5A75_00035</name>
</gene>
<evidence type="ECO:0000313" key="2">
    <source>
        <dbReference type="EMBL" id="NSK13279.1"/>
    </source>
</evidence>
<dbReference type="Pfam" id="PF11449">
    <property type="entry name" value="ArsP_2"/>
    <property type="match status" value="2"/>
</dbReference>
<feature type="transmembrane region" description="Helical" evidence="1">
    <location>
        <begin position="266"/>
        <end position="284"/>
    </location>
</feature>
<feature type="transmembrane region" description="Helical" evidence="1">
    <location>
        <begin position="171"/>
        <end position="191"/>
    </location>
</feature>
<feature type="transmembrane region" description="Helical" evidence="1">
    <location>
        <begin position="77"/>
        <end position="100"/>
    </location>
</feature>
<feature type="transmembrane region" description="Helical" evidence="1">
    <location>
        <begin position="50"/>
        <end position="71"/>
    </location>
</feature>
<keyword evidence="1" id="KW-0812">Transmembrane</keyword>
<dbReference type="Proteomes" id="UP000701680">
    <property type="component" value="Unassembled WGS sequence"/>
</dbReference>
<dbReference type="Proteomes" id="UP000528555">
    <property type="component" value="Unassembled WGS sequence"/>
</dbReference>
<organism evidence="3 4">
    <name type="scientific">Dorea phocaeensis</name>
    <dbReference type="NCBI Taxonomy" id="2040291"/>
    <lineage>
        <taxon>Bacteria</taxon>
        <taxon>Bacillati</taxon>
        <taxon>Bacillota</taxon>
        <taxon>Clostridia</taxon>
        <taxon>Lachnospirales</taxon>
        <taxon>Lachnospiraceae</taxon>
        <taxon>Dorea</taxon>
    </lineage>
</organism>
<proteinExistence type="predicted"/>
<feature type="transmembrane region" description="Helical" evidence="1">
    <location>
        <begin position="235"/>
        <end position="254"/>
    </location>
</feature>
<reference evidence="4 5" key="1">
    <citation type="journal article" date="2020" name="Cell Host Microbe">
        <title>Functional and Genomic Variation between Human-Derived Isolates of Lachnospiraceae Reveals Inter- and Intra-Species Diversity.</title>
        <authorList>
            <person name="Sorbara M.T."/>
            <person name="Littmann E.R."/>
            <person name="Fontana E."/>
            <person name="Moody T.U."/>
            <person name="Kohout C.E."/>
            <person name="Gjonbalaj M."/>
            <person name="Eaton V."/>
            <person name="Seok R."/>
            <person name="Leiner I.M."/>
            <person name="Pamer E.G."/>
        </authorList>
    </citation>
    <scope>NUCLEOTIDE SEQUENCE [LARGE SCALE GENOMIC DNA]</scope>
    <source>
        <strain evidence="3 4">MSK.17.11</strain>
        <strain evidence="2 5">MSK.17.38</strain>
    </source>
</reference>
<name>A0A850HHF3_9FIRM</name>
<reference evidence="3" key="2">
    <citation type="submission" date="2020-02" db="EMBL/GenBank/DDBJ databases">
        <authorList>
            <person name="Littmann E."/>
            <person name="Sorbara M."/>
        </authorList>
    </citation>
    <scope>NUCLEOTIDE SEQUENCE</scope>
    <source>
        <strain evidence="3">MSK.17.11</strain>
        <strain evidence="2">MSK.17.38</strain>
    </source>
</reference>